<reference evidence="6" key="2">
    <citation type="submission" date="2020-09" db="EMBL/GenBank/DDBJ databases">
        <authorList>
            <person name="Sun Q."/>
            <person name="Zhou Y."/>
        </authorList>
    </citation>
    <scope>NUCLEOTIDE SEQUENCE</scope>
    <source>
        <strain evidence="6">CGMCC 1.12827</strain>
    </source>
</reference>
<dbReference type="InterPro" id="IPR036271">
    <property type="entry name" value="Tet_transcr_reg_TetR-rel_C_sf"/>
</dbReference>
<dbReference type="PROSITE" id="PS50977">
    <property type="entry name" value="HTH_TETR_2"/>
    <property type="match status" value="1"/>
</dbReference>
<dbReference type="Gene3D" id="1.10.357.10">
    <property type="entry name" value="Tetracycline Repressor, domain 2"/>
    <property type="match status" value="1"/>
</dbReference>
<feature type="domain" description="HTH tetR-type" evidence="5">
    <location>
        <begin position="7"/>
        <end position="67"/>
    </location>
</feature>
<evidence type="ECO:0000256" key="1">
    <source>
        <dbReference type="ARBA" id="ARBA00023015"/>
    </source>
</evidence>
<keyword evidence="7" id="KW-1185">Reference proteome</keyword>
<dbReference type="PANTHER" id="PTHR30055:SF234">
    <property type="entry name" value="HTH-TYPE TRANSCRIPTIONAL REGULATOR BETI"/>
    <property type="match status" value="1"/>
</dbReference>
<evidence type="ECO:0000313" key="6">
    <source>
        <dbReference type="EMBL" id="GGB48360.1"/>
    </source>
</evidence>
<sequence>MAKLPADVRRNQLIEVAIAVASSEGIAAATTRRVAAEAGVAVGVVHYCFGTKELLMREVIRAIVNEILEASIDAPREGDSLRSYLSRAADAYCVAITRNHEKRRLTFELTTYTVRTDSARELGRMQYECYFEAARRFFVRAAEATGTAWIVSVETLARMLVAMSEGMALVWLVDRKTDEMRKVLATFVDQLLALATEAPDQQISTSADMLIEYGER</sequence>
<gene>
    <name evidence="6" type="ORF">GCM10011489_39370</name>
</gene>
<evidence type="ECO:0000256" key="3">
    <source>
        <dbReference type="ARBA" id="ARBA00023163"/>
    </source>
</evidence>
<dbReference type="SUPFAM" id="SSF48498">
    <property type="entry name" value="Tetracyclin repressor-like, C-terminal domain"/>
    <property type="match status" value="1"/>
</dbReference>
<dbReference type="PANTHER" id="PTHR30055">
    <property type="entry name" value="HTH-TYPE TRANSCRIPTIONAL REGULATOR RUTR"/>
    <property type="match status" value="1"/>
</dbReference>
<dbReference type="GO" id="GO:0000976">
    <property type="term" value="F:transcription cis-regulatory region binding"/>
    <property type="evidence" value="ECO:0007669"/>
    <property type="project" value="TreeGrafter"/>
</dbReference>
<dbReference type="InterPro" id="IPR050109">
    <property type="entry name" value="HTH-type_TetR-like_transc_reg"/>
</dbReference>
<dbReference type="GO" id="GO:0003700">
    <property type="term" value="F:DNA-binding transcription factor activity"/>
    <property type="evidence" value="ECO:0007669"/>
    <property type="project" value="TreeGrafter"/>
</dbReference>
<dbReference type="InterPro" id="IPR009057">
    <property type="entry name" value="Homeodomain-like_sf"/>
</dbReference>
<dbReference type="RefSeq" id="WP_188588985.1">
    <property type="nucleotide sequence ID" value="NZ_BMGC01000070.1"/>
</dbReference>
<keyword evidence="3" id="KW-0804">Transcription</keyword>
<dbReference type="SUPFAM" id="SSF46689">
    <property type="entry name" value="Homeodomain-like"/>
    <property type="match status" value="1"/>
</dbReference>
<protein>
    <recommendedName>
        <fullName evidence="5">HTH tetR-type domain-containing protein</fullName>
    </recommendedName>
</protein>
<keyword evidence="2 4" id="KW-0238">DNA-binding</keyword>
<dbReference type="InterPro" id="IPR001647">
    <property type="entry name" value="HTH_TetR"/>
</dbReference>
<dbReference type="EMBL" id="BMGC01000070">
    <property type="protein sequence ID" value="GGB48360.1"/>
    <property type="molecule type" value="Genomic_DNA"/>
</dbReference>
<dbReference type="Pfam" id="PF00440">
    <property type="entry name" value="TetR_N"/>
    <property type="match status" value="1"/>
</dbReference>
<accession>A0A916TJL6</accession>
<evidence type="ECO:0000259" key="5">
    <source>
        <dbReference type="PROSITE" id="PS50977"/>
    </source>
</evidence>
<dbReference type="Proteomes" id="UP000621454">
    <property type="component" value="Unassembled WGS sequence"/>
</dbReference>
<comment type="caution">
    <text evidence="6">The sequence shown here is derived from an EMBL/GenBank/DDBJ whole genome shotgun (WGS) entry which is preliminary data.</text>
</comment>
<reference evidence="6" key="1">
    <citation type="journal article" date="2014" name="Int. J. Syst. Evol. Microbiol.">
        <title>Complete genome sequence of Corynebacterium casei LMG S-19264T (=DSM 44701T), isolated from a smear-ripened cheese.</title>
        <authorList>
            <consortium name="US DOE Joint Genome Institute (JGI-PGF)"/>
            <person name="Walter F."/>
            <person name="Albersmeier A."/>
            <person name="Kalinowski J."/>
            <person name="Ruckert C."/>
        </authorList>
    </citation>
    <scope>NUCLEOTIDE SEQUENCE</scope>
    <source>
        <strain evidence="6">CGMCC 1.12827</strain>
    </source>
</reference>
<organism evidence="6 7">
    <name type="scientific">Gordonia jinhuaensis</name>
    <dbReference type="NCBI Taxonomy" id="1517702"/>
    <lineage>
        <taxon>Bacteria</taxon>
        <taxon>Bacillati</taxon>
        <taxon>Actinomycetota</taxon>
        <taxon>Actinomycetes</taxon>
        <taxon>Mycobacteriales</taxon>
        <taxon>Gordoniaceae</taxon>
        <taxon>Gordonia</taxon>
    </lineage>
</organism>
<feature type="DNA-binding region" description="H-T-H motif" evidence="4">
    <location>
        <begin position="30"/>
        <end position="49"/>
    </location>
</feature>
<keyword evidence="1" id="KW-0805">Transcription regulation</keyword>
<evidence type="ECO:0000256" key="4">
    <source>
        <dbReference type="PROSITE-ProRule" id="PRU00335"/>
    </source>
</evidence>
<name>A0A916TJL6_9ACTN</name>
<dbReference type="AlphaFoldDB" id="A0A916TJL6"/>
<evidence type="ECO:0000256" key="2">
    <source>
        <dbReference type="ARBA" id="ARBA00023125"/>
    </source>
</evidence>
<evidence type="ECO:0000313" key="7">
    <source>
        <dbReference type="Proteomes" id="UP000621454"/>
    </source>
</evidence>
<proteinExistence type="predicted"/>